<dbReference type="Pfam" id="PF00535">
    <property type="entry name" value="Glycos_transf_2"/>
    <property type="match status" value="1"/>
</dbReference>
<name>A0A1M5H363_9SPHI</name>
<dbReference type="EMBL" id="FQUQ01000004">
    <property type="protein sequence ID" value="SHG10345.1"/>
    <property type="molecule type" value="Genomic_DNA"/>
</dbReference>
<accession>A0A1M5H363</accession>
<dbReference type="CDD" id="cd00761">
    <property type="entry name" value="Glyco_tranf_GTA_type"/>
    <property type="match status" value="1"/>
</dbReference>
<dbReference type="Proteomes" id="UP000184287">
    <property type="component" value="Unassembled WGS sequence"/>
</dbReference>
<dbReference type="GO" id="GO:0016740">
    <property type="term" value="F:transferase activity"/>
    <property type="evidence" value="ECO:0007669"/>
    <property type="project" value="UniProtKB-KW"/>
</dbReference>
<evidence type="ECO:0000259" key="1">
    <source>
        <dbReference type="Pfam" id="PF00535"/>
    </source>
</evidence>
<dbReference type="STRING" id="288992.SAMN04488522_104483"/>
<dbReference type="Gene3D" id="3.90.550.10">
    <property type="entry name" value="Spore Coat Polysaccharide Biosynthesis Protein SpsA, Chain A"/>
    <property type="match status" value="1"/>
</dbReference>
<organism evidence="2 3">
    <name type="scientific">Pedobacter caeni</name>
    <dbReference type="NCBI Taxonomy" id="288992"/>
    <lineage>
        <taxon>Bacteria</taxon>
        <taxon>Pseudomonadati</taxon>
        <taxon>Bacteroidota</taxon>
        <taxon>Sphingobacteriia</taxon>
        <taxon>Sphingobacteriales</taxon>
        <taxon>Sphingobacteriaceae</taxon>
        <taxon>Pedobacter</taxon>
    </lineage>
</organism>
<dbReference type="RefSeq" id="WP_073233152.1">
    <property type="nucleotide sequence ID" value="NZ_FQUQ01000004.1"/>
</dbReference>
<dbReference type="AlphaFoldDB" id="A0A1M5H363"/>
<keyword evidence="2" id="KW-0808">Transferase</keyword>
<feature type="domain" description="Glycosyltransferase 2-like" evidence="1">
    <location>
        <begin position="9"/>
        <end position="150"/>
    </location>
</feature>
<evidence type="ECO:0000313" key="3">
    <source>
        <dbReference type="Proteomes" id="UP000184287"/>
    </source>
</evidence>
<gene>
    <name evidence="2" type="ORF">SAMN04488522_104483</name>
</gene>
<reference evidence="3" key="1">
    <citation type="submission" date="2016-11" db="EMBL/GenBank/DDBJ databases">
        <authorList>
            <person name="Varghese N."/>
            <person name="Submissions S."/>
        </authorList>
    </citation>
    <scope>NUCLEOTIDE SEQUENCE [LARGE SCALE GENOMIC DNA]</scope>
    <source>
        <strain evidence="3">DSM 16990</strain>
    </source>
</reference>
<dbReference type="SUPFAM" id="SSF53448">
    <property type="entry name" value="Nucleotide-diphospho-sugar transferases"/>
    <property type="match status" value="1"/>
</dbReference>
<protein>
    <submittedName>
        <fullName evidence="2">Glycosyl transferase family 2</fullName>
    </submittedName>
</protein>
<dbReference type="InterPro" id="IPR001173">
    <property type="entry name" value="Glyco_trans_2-like"/>
</dbReference>
<proteinExistence type="predicted"/>
<dbReference type="OrthoDB" id="597270at2"/>
<sequence>MNSKHPLISCICLTWNNEANLQRALVCFKGQDYPNTELIIAYPDNDNKTRSILDQIMNISPMRIIRIEHPKQENRITTKNNAINMANGSFICMWKDEHWHHVNRISDQYRVIRNTPFLSSVLMHILIFNVKNQQTFHSGYRPWQDTLFCEKQMMLQASYTKIEREDDSVVIDFLSYHNKLYHITETPHLYVLIYYGNKHYKQSNSYNYFLKSEFTPEINQTVKELINPDHYAMNNQNWDI</sequence>
<dbReference type="InterPro" id="IPR029044">
    <property type="entry name" value="Nucleotide-diphossugar_trans"/>
</dbReference>
<evidence type="ECO:0000313" key="2">
    <source>
        <dbReference type="EMBL" id="SHG10345.1"/>
    </source>
</evidence>
<keyword evidence="3" id="KW-1185">Reference proteome</keyword>